<evidence type="ECO:0000256" key="1">
    <source>
        <dbReference type="ARBA" id="ARBA00004651"/>
    </source>
</evidence>
<evidence type="ECO:0000256" key="3">
    <source>
        <dbReference type="ARBA" id="ARBA00022692"/>
    </source>
</evidence>
<accession>A0A2S7IGB1</accession>
<dbReference type="Pfam" id="PF00892">
    <property type="entry name" value="EamA"/>
    <property type="match status" value="1"/>
</dbReference>
<sequence>MLTNLSPIWVGLTSFLFLPQKPNRFFWLGVVVALAGLVLFMGFQLFADLAFDRGFGLGLLSGICYAAYLMLSKKVLRNVNILNFMACMTTVGSILLLFLCLLGGEKLNGFSTLVWESLLTQALVCQLLGWFSVSYALTHIPAQQVSISLLSQAVLTALLAWLLLGEQLSACMMLGGILLLTGIAITFRK</sequence>
<feature type="transmembrane region" description="Helical" evidence="6">
    <location>
        <begin position="145"/>
        <end position="164"/>
    </location>
</feature>
<dbReference type="EMBL" id="PTRA01000006">
    <property type="protein sequence ID" value="PQA54442.1"/>
    <property type="molecule type" value="Genomic_DNA"/>
</dbReference>
<dbReference type="InterPro" id="IPR037185">
    <property type="entry name" value="EmrE-like"/>
</dbReference>
<dbReference type="Proteomes" id="UP000239590">
    <property type="component" value="Unassembled WGS sequence"/>
</dbReference>
<feature type="transmembrane region" description="Helical" evidence="6">
    <location>
        <begin position="25"/>
        <end position="47"/>
    </location>
</feature>
<keyword evidence="5 6" id="KW-0472">Membrane</keyword>
<comment type="subcellular location">
    <subcellularLocation>
        <location evidence="1">Cell membrane</location>
        <topology evidence="1">Multi-pass membrane protein</topology>
    </subcellularLocation>
</comment>
<dbReference type="GO" id="GO:0005886">
    <property type="term" value="C:plasma membrane"/>
    <property type="evidence" value="ECO:0007669"/>
    <property type="project" value="UniProtKB-SubCell"/>
</dbReference>
<keyword evidence="9" id="KW-1185">Reference proteome</keyword>
<dbReference type="AlphaFoldDB" id="A0A2S7IGB1"/>
<evidence type="ECO:0000313" key="9">
    <source>
        <dbReference type="Proteomes" id="UP000239590"/>
    </source>
</evidence>
<evidence type="ECO:0000313" key="8">
    <source>
        <dbReference type="EMBL" id="PQA54442.1"/>
    </source>
</evidence>
<organism evidence="8 9">
    <name type="scientific">Siphonobacter curvatus</name>
    <dbReference type="NCBI Taxonomy" id="2094562"/>
    <lineage>
        <taxon>Bacteria</taxon>
        <taxon>Pseudomonadati</taxon>
        <taxon>Bacteroidota</taxon>
        <taxon>Cytophagia</taxon>
        <taxon>Cytophagales</taxon>
        <taxon>Cytophagaceae</taxon>
        <taxon>Siphonobacter</taxon>
    </lineage>
</organism>
<feature type="domain" description="EamA" evidence="7">
    <location>
        <begin position="54"/>
        <end position="187"/>
    </location>
</feature>
<gene>
    <name evidence="8" type="ORF">C5O19_22090</name>
</gene>
<comment type="caution">
    <text evidence="8">The sequence shown here is derived from an EMBL/GenBank/DDBJ whole genome shotgun (WGS) entry which is preliminary data.</text>
</comment>
<feature type="transmembrane region" description="Helical" evidence="6">
    <location>
        <begin position="53"/>
        <end position="71"/>
    </location>
</feature>
<reference evidence="9" key="1">
    <citation type="submission" date="2018-02" db="EMBL/GenBank/DDBJ databases">
        <title>Genome sequencing of Solimonas sp. HR-BB.</title>
        <authorList>
            <person name="Lee Y."/>
            <person name="Jeon C.O."/>
        </authorList>
    </citation>
    <scope>NUCLEOTIDE SEQUENCE [LARGE SCALE GENOMIC DNA]</scope>
    <source>
        <strain evidence="9">HR-U</strain>
    </source>
</reference>
<dbReference type="SUPFAM" id="SSF103481">
    <property type="entry name" value="Multidrug resistance efflux transporter EmrE"/>
    <property type="match status" value="2"/>
</dbReference>
<evidence type="ECO:0000256" key="2">
    <source>
        <dbReference type="ARBA" id="ARBA00022475"/>
    </source>
</evidence>
<feature type="transmembrane region" description="Helical" evidence="6">
    <location>
        <begin position="170"/>
        <end position="187"/>
    </location>
</feature>
<keyword evidence="4 6" id="KW-1133">Transmembrane helix</keyword>
<dbReference type="PANTHER" id="PTHR42920:SF5">
    <property type="entry name" value="EAMA DOMAIN-CONTAINING PROTEIN"/>
    <property type="match status" value="1"/>
</dbReference>
<dbReference type="OrthoDB" id="1523209at2"/>
<dbReference type="InterPro" id="IPR051258">
    <property type="entry name" value="Diverse_Substrate_Transporter"/>
</dbReference>
<keyword evidence="2" id="KW-1003">Cell membrane</keyword>
<dbReference type="PANTHER" id="PTHR42920">
    <property type="entry name" value="OS03G0707200 PROTEIN-RELATED"/>
    <property type="match status" value="1"/>
</dbReference>
<keyword evidence="3 6" id="KW-0812">Transmembrane</keyword>
<evidence type="ECO:0000256" key="5">
    <source>
        <dbReference type="ARBA" id="ARBA00023136"/>
    </source>
</evidence>
<proteinExistence type="predicted"/>
<evidence type="ECO:0000256" key="4">
    <source>
        <dbReference type="ARBA" id="ARBA00022989"/>
    </source>
</evidence>
<name>A0A2S7IGB1_9BACT</name>
<dbReference type="InterPro" id="IPR000620">
    <property type="entry name" value="EamA_dom"/>
</dbReference>
<feature type="transmembrane region" description="Helical" evidence="6">
    <location>
        <begin position="83"/>
        <end position="104"/>
    </location>
</feature>
<protein>
    <recommendedName>
        <fullName evidence="7">EamA domain-containing protein</fullName>
    </recommendedName>
</protein>
<evidence type="ECO:0000259" key="7">
    <source>
        <dbReference type="Pfam" id="PF00892"/>
    </source>
</evidence>
<evidence type="ECO:0000256" key="6">
    <source>
        <dbReference type="SAM" id="Phobius"/>
    </source>
</evidence>